<accession>I4AQA0</accession>
<dbReference type="AlphaFoldDB" id="I4AQA0"/>
<protein>
    <submittedName>
        <fullName evidence="1">Uncharacterized protein</fullName>
    </submittedName>
</protein>
<dbReference type="HOGENOM" id="CLU_3396638_0_0_10"/>
<keyword evidence="2" id="KW-1185">Reference proteome</keyword>
<dbReference type="EMBL" id="CP003345">
    <property type="protein sequence ID" value="AFM06135.1"/>
    <property type="molecule type" value="Genomic_DNA"/>
</dbReference>
<reference evidence="2" key="1">
    <citation type="submission" date="2012-06" db="EMBL/GenBank/DDBJ databases">
        <title>The complete genome of Flexibacter litoralis DSM 6794.</title>
        <authorList>
            <person name="Lucas S."/>
            <person name="Copeland A."/>
            <person name="Lapidus A."/>
            <person name="Glavina del Rio T."/>
            <person name="Dalin E."/>
            <person name="Tice H."/>
            <person name="Bruce D."/>
            <person name="Goodwin L."/>
            <person name="Pitluck S."/>
            <person name="Peters L."/>
            <person name="Ovchinnikova G."/>
            <person name="Lu M."/>
            <person name="Kyrpides N."/>
            <person name="Mavromatis K."/>
            <person name="Ivanova N."/>
            <person name="Brettin T."/>
            <person name="Detter J.C."/>
            <person name="Han C."/>
            <person name="Larimer F."/>
            <person name="Land M."/>
            <person name="Hauser L."/>
            <person name="Markowitz V."/>
            <person name="Cheng J.-F."/>
            <person name="Hugenholtz P."/>
            <person name="Woyke T."/>
            <person name="Wu D."/>
            <person name="Spring S."/>
            <person name="Lang E."/>
            <person name="Kopitz M."/>
            <person name="Brambilla E."/>
            <person name="Klenk H.-P."/>
            <person name="Eisen J.A."/>
        </authorList>
    </citation>
    <scope>NUCLEOTIDE SEQUENCE [LARGE SCALE GENOMIC DNA]</scope>
    <source>
        <strain evidence="2">ATCC 23117 / DSM 6794 / NBRC 15988 / NCIMB 1366 / Sio-4</strain>
    </source>
</reference>
<sequence>MNRLLYEIDELNWEYFYEATWLKGKYLDKFY</sequence>
<dbReference type="KEGG" id="fli:Fleli_3829"/>
<name>I4AQA0_BERLS</name>
<organism evidence="1 2">
    <name type="scientific">Bernardetia litoralis (strain ATCC 23117 / DSM 6794 / NBRC 15988 / NCIMB 1366 / Fx l1 / Sio-4)</name>
    <name type="common">Flexibacter litoralis</name>
    <dbReference type="NCBI Taxonomy" id="880071"/>
    <lineage>
        <taxon>Bacteria</taxon>
        <taxon>Pseudomonadati</taxon>
        <taxon>Bacteroidota</taxon>
        <taxon>Cytophagia</taxon>
        <taxon>Cytophagales</taxon>
        <taxon>Bernardetiaceae</taxon>
        <taxon>Bernardetia</taxon>
    </lineage>
</organism>
<gene>
    <name evidence="1" type="ordered locus">Fleli_3829</name>
</gene>
<evidence type="ECO:0000313" key="2">
    <source>
        <dbReference type="Proteomes" id="UP000006054"/>
    </source>
</evidence>
<evidence type="ECO:0000313" key="1">
    <source>
        <dbReference type="EMBL" id="AFM06135.1"/>
    </source>
</evidence>
<dbReference type="STRING" id="880071.Fleli_3829"/>
<proteinExistence type="predicted"/>
<dbReference type="Proteomes" id="UP000006054">
    <property type="component" value="Chromosome"/>
</dbReference>